<reference evidence="1" key="1">
    <citation type="journal article" date="2014" name="Int. J. Syst. Evol. Microbiol.">
        <title>Complete genome sequence of Corynebacterium casei LMG S-19264T (=DSM 44701T), isolated from a smear-ripened cheese.</title>
        <authorList>
            <consortium name="US DOE Joint Genome Institute (JGI-PGF)"/>
            <person name="Walter F."/>
            <person name="Albersmeier A."/>
            <person name="Kalinowski J."/>
            <person name="Ruckert C."/>
        </authorList>
    </citation>
    <scope>NUCLEOTIDE SEQUENCE</scope>
    <source>
        <strain evidence="1">JCM 4369</strain>
    </source>
</reference>
<proteinExistence type="predicted"/>
<keyword evidence="2" id="KW-1185">Reference proteome</keyword>
<dbReference type="Proteomes" id="UP000618795">
    <property type="component" value="Unassembled WGS sequence"/>
</dbReference>
<evidence type="ECO:0000313" key="1">
    <source>
        <dbReference type="EMBL" id="GGV12264.1"/>
    </source>
</evidence>
<reference evidence="1" key="2">
    <citation type="submission" date="2020-09" db="EMBL/GenBank/DDBJ databases">
        <authorList>
            <person name="Sun Q."/>
            <person name="Ohkuma M."/>
        </authorList>
    </citation>
    <scope>NUCLEOTIDE SEQUENCE</scope>
    <source>
        <strain evidence="1">JCM 4369</strain>
    </source>
</reference>
<evidence type="ECO:0000313" key="2">
    <source>
        <dbReference type="Proteomes" id="UP000618795"/>
    </source>
</evidence>
<dbReference type="EMBL" id="BMTD01000015">
    <property type="protein sequence ID" value="GGV12264.1"/>
    <property type="molecule type" value="Genomic_DNA"/>
</dbReference>
<organism evidence="1 2">
    <name type="scientific">Streptomyces filipinensis</name>
    <dbReference type="NCBI Taxonomy" id="66887"/>
    <lineage>
        <taxon>Bacteria</taxon>
        <taxon>Bacillati</taxon>
        <taxon>Actinomycetota</taxon>
        <taxon>Actinomycetes</taxon>
        <taxon>Kitasatosporales</taxon>
        <taxon>Streptomycetaceae</taxon>
        <taxon>Streptomyces</taxon>
    </lineage>
</organism>
<dbReference type="AlphaFoldDB" id="A0A918IFV1"/>
<accession>A0A918IFV1</accession>
<gene>
    <name evidence="1" type="ORF">GCM10010260_58630</name>
</gene>
<protein>
    <submittedName>
        <fullName evidence="1">Uncharacterized protein</fullName>
    </submittedName>
</protein>
<sequence>MARGTDIASGRGGLRLWRWVLRGGGGSTDVICRVGLPRRDHPRTRGEHAASAGRPAVPAGLLFVPYTGMTW</sequence>
<comment type="caution">
    <text evidence="1">The sequence shown here is derived from an EMBL/GenBank/DDBJ whole genome shotgun (WGS) entry which is preliminary data.</text>
</comment>
<name>A0A918IFV1_9ACTN</name>